<proteinExistence type="predicted"/>
<dbReference type="EMBL" id="JASCTH010000025">
    <property type="protein sequence ID" value="MDI6103348.1"/>
    <property type="molecule type" value="Genomic_DNA"/>
</dbReference>
<comment type="caution">
    <text evidence="1">The sequence shown here is derived from an EMBL/GenBank/DDBJ whole genome shotgun (WGS) entry which is preliminary data.</text>
</comment>
<reference evidence="1 2" key="1">
    <citation type="submission" date="2023-05" db="EMBL/GenBank/DDBJ databases">
        <title>Actinoplanes sp. NEAU-A12 genome sequencing.</title>
        <authorList>
            <person name="Wang Z.-S."/>
        </authorList>
    </citation>
    <scope>NUCLEOTIDE SEQUENCE [LARGE SCALE GENOMIC DNA]</scope>
    <source>
        <strain evidence="1 2">NEAU-A12</strain>
    </source>
</reference>
<dbReference type="PANTHER" id="PTHR42194">
    <property type="entry name" value="UPF0276 PROTEIN HI_1600"/>
    <property type="match status" value="1"/>
</dbReference>
<dbReference type="NCBIfam" id="NF003818">
    <property type="entry name" value="PRK05409.1"/>
    <property type="match status" value="1"/>
</dbReference>
<protein>
    <submittedName>
        <fullName evidence="1">DUF692 domain-containing protein</fullName>
    </submittedName>
</protein>
<keyword evidence="2" id="KW-1185">Reference proteome</keyword>
<name>A0ABT6WUE3_9ACTN</name>
<evidence type="ECO:0000313" key="1">
    <source>
        <dbReference type="EMBL" id="MDI6103348.1"/>
    </source>
</evidence>
<dbReference type="Gene3D" id="3.20.20.150">
    <property type="entry name" value="Divalent-metal-dependent TIM barrel enzymes"/>
    <property type="match status" value="1"/>
</dbReference>
<sequence>MRASDPLARIPYLGSGLGYRRQIRDAIRAATDEIDFLEIVTEQFMGSTDKDGELAEICERFTVIPHGVGLSIGSAAPLDSDYLERVRRVSDRTGCPYYSEHLALTQVPGIDIGHLSPLWFTEPALACTIRNVRRVQDLLGKPLVLENVTYQFDIPEAQMSQAEFFGRLVDATDCGILLDVTNLHINSVNHHFDPIAFLAEMPVERIVQIHLAGGFWSDGILVDGHSEQVHPEVWELLAHLTGLVDLRGSILEHDDNFPDDPGVLFQQVARAREMISRGRARVQA</sequence>
<accession>A0ABT6WUE3</accession>
<dbReference type="InterPro" id="IPR036237">
    <property type="entry name" value="Xyl_isomerase-like_sf"/>
</dbReference>
<dbReference type="InterPro" id="IPR007801">
    <property type="entry name" value="MbnB/TglH/ChrH"/>
</dbReference>
<gene>
    <name evidence="1" type="ORF">QLQ12_32540</name>
</gene>
<evidence type="ECO:0000313" key="2">
    <source>
        <dbReference type="Proteomes" id="UP001241758"/>
    </source>
</evidence>
<dbReference type="PANTHER" id="PTHR42194:SF1">
    <property type="entry name" value="UPF0276 PROTEIN HI_1600"/>
    <property type="match status" value="1"/>
</dbReference>
<dbReference type="Pfam" id="PF05114">
    <property type="entry name" value="MbnB_TglH_ChrH"/>
    <property type="match status" value="1"/>
</dbReference>
<organism evidence="1 2">
    <name type="scientific">Actinoplanes sandaracinus</name>
    <dbReference type="NCBI Taxonomy" id="3045177"/>
    <lineage>
        <taxon>Bacteria</taxon>
        <taxon>Bacillati</taxon>
        <taxon>Actinomycetota</taxon>
        <taxon>Actinomycetes</taxon>
        <taxon>Micromonosporales</taxon>
        <taxon>Micromonosporaceae</taxon>
        <taxon>Actinoplanes</taxon>
    </lineage>
</organism>
<dbReference type="SUPFAM" id="SSF51658">
    <property type="entry name" value="Xylose isomerase-like"/>
    <property type="match status" value="1"/>
</dbReference>
<dbReference type="RefSeq" id="WP_282764376.1">
    <property type="nucleotide sequence ID" value="NZ_JASCTH010000025.1"/>
</dbReference>
<dbReference type="Proteomes" id="UP001241758">
    <property type="component" value="Unassembled WGS sequence"/>
</dbReference>